<dbReference type="EMBL" id="CP000473">
    <property type="protein sequence ID" value="ABJ88399.1"/>
    <property type="molecule type" value="Genomic_DNA"/>
</dbReference>
<dbReference type="STRING" id="234267.Acid_7491"/>
<dbReference type="Pfam" id="PF13489">
    <property type="entry name" value="Methyltransf_23"/>
    <property type="match status" value="1"/>
</dbReference>
<dbReference type="AlphaFoldDB" id="Q01PM1"/>
<dbReference type="eggNOG" id="COG1215">
    <property type="taxonomic scope" value="Bacteria"/>
</dbReference>
<dbReference type="HOGENOM" id="CLU_529792_0_0_0"/>
<name>Q01PM1_SOLUE</name>
<accession>Q01PM1</accession>
<evidence type="ECO:0000313" key="2">
    <source>
        <dbReference type="EMBL" id="ABJ88399.1"/>
    </source>
</evidence>
<evidence type="ECO:0000259" key="1">
    <source>
        <dbReference type="Pfam" id="PF00535"/>
    </source>
</evidence>
<dbReference type="PANTHER" id="PTHR48090">
    <property type="entry name" value="UNDECAPRENYL-PHOSPHATE 4-DEOXY-4-FORMAMIDO-L-ARABINOSE TRANSFERASE-RELATED"/>
    <property type="match status" value="1"/>
</dbReference>
<organism evidence="2">
    <name type="scientific">Solibacter usitatus (strain Ellin6076)</name>
    <dbReference type="NCBI Taxonomy" id="234267"/>
    <lineage>
        <taxon>Bacteria</taxon>
        <taxon>Pseudomonadati</taxon>
        <taxon>Acidobacteriota</taxon>
        <taxon>Terriglobia</taxon>
        <taxon>Bryobacterales</taxon>
        <taxon>Solibacteraceae</taxon>
        <taxon>Candidatus Solibacter</taxon>
    </lineage>
</organism>
<dbReference type="SUPFAM" id="SSF53448">
    <property type="entry name" value="Nucleotide-diphospho-sugar transferases"/>
    <property type="match status" value="1"/>
</dbReference>
<dbReference type="CAZy" id="GT2">
    <property type="family name" value="Glycosyltransferase Family 2"/>
</dbReference>
<gene>
    <name evidence="2" type="ordered locus">Acid_7491</name>
</gene>
<dbReference type="eggNOG" id="COG2227">
    <property type="taxonomic scope" value="Bacteria"/>
</dbReference>
<dbReference type="PANTHER" id="PTHR48090:SF7">
    <property type="entry name" value="RFBJ PROTEIN"/>
    <property type="match status" value="1"/>
</dbReference>
<dbReference type="InterPro" id="IPR029044">
    <property type="entry name" value="Nucleotide-diphossugar_trans"/>
</dbReference>
<dbReference type="Gene3D" id="3.90.550.10">
    <property type="entry name" value="Spore Coat Polysaccharide Biosynthesis Protein SpsA, Chain A"/>
    <property type="match status" value="1"/>
</dbReference>
<dbReference type="GO" id="GO:0016740">
    <property type="term" value="F:transferase activity"/>
    <property type="evidence" value="ECO:0007669"/>
    <property type="project" value="UniProtKB-KW"/>
</dbReference>
<dbReference type="Pfam" id="PF00535">
    <property type="entry name" value="Glycos_transf_2"/>
    <property type="match status" value="1"/>
</dbReference>
<dbReference type="CDD" id="cd02440">
    <property type="entry name" value="AdoMet_MTases"/>
    <property type="match status" value="1"/>
</dbReference>
<dbReference type="InterPro" id="IPR050256">
    <property type="entry name" value="Glycosyltransferase_2"/>
</dbReference>
<dbReference type="OrthoDB" id="9810303at2"/>
<dbReference type="CDD" id="cd04179">
    <property type="entry name" value="DPM_DPG-synthase_like"/>
    <property type="match status" value="1"/>
</dbReference>
<proteinExistence type="predicted"/>
<dbReference type="InterPro" id="IPR029063">
    <property type="entry name" value="SAM-dependent_MTases_sf"/>
</dbReference>
<keyword evidence="2" id="KW-0808">Transferase</keyword>
<dbReference type="SUPFAM" id="SSF53335">
    <property type="entry name" value="S-adenosyl-L-methionine-dependent methyltransferases"/>
    <property type="match status" value="1"/>
</dbReference>
<feature type="domain" description="Glycosyltransferase 2-like" evidence="1">
    <location>
        <begin position="300"/>
        <end position="468"/>
    </location>
</feature>
<sequence>MTTLAAICPICAGRKMYYAFSVAQSRLVECCDCGHMMLHPPPSQEELDLIYDENYALMQETGEERRQFAEMKQATARHYLDLVGACLGRHAGRLLEIGCGAGDLLTAAARLGYDVTGVEPSEYSCAQAREKLGIAGRVVCGDITSLTEKNYYDVCVLADVVEHVSDPRDFLNRVNALVRPGGIVVIATPSLDSWSARMMRTKWMEFKTEHIQYFRQETLHSLLFQTGLLPIAALPGYKFLSLEYIAGHFAKYPVHMVSFALRQLSAVLPAALRKKPFKVVASGIVSVSVKTPAPAHRKLSIILPVYNEAATLEPVLRSVLEKKIEGLQKEVVIVESNSNDGTRDIVLKYRDHPEVVIVLEDRAQGKGHAVRTALGHATGDFILIQDGDREYDIEDYDVLLEPLVSGRSSFILGSRHGGRTWKVRRFKGKPFTGLLLNFGHWFFKTLVNVAFRLKLDDPFTMYKIFRRDCLSGLKFECNRFDFDYELLIKVVRKGYRPVEIPVNYRSRSFSEGKKVSVVRDPWTWIRAIFKYRCVPLNILETWRANQIAKSLPGLDTADGLVPRASIGGLYERPGESVVPSAGPSRI</sequence>
<reference evidence="2" key="1">
    <citation type="submission" date="2006-10" db="EMBL/GenBank/DDBJ databases">
        <title>Complete sequence of Solibacter usitatus Ellin6076.</title>
        <authorList>
            <consortium name="US DOE Joint Genome Institute"/>
            <person name="Copeland A."/>
            <person name="Lucas S."/>
            <person name="Lapidus A."/>
            <person name="Barry K."/>
            <person name="Detter J.C."/>
            <person name="Glavina del Rio T."/>
            <person name="Hammon N."/>
            <person name="Israni S."/>
            <person name="Dalin E."/>
            <person name="Tice H."/>
            <person name="Pitluck S."/>
            <person name="Thompson L.S."/>
            <person name="Brettin T."/>
            <person name="Bruce D."/>
            <person name="Han C."/>
            <person name="Tapia R."/>
            <person name="Gilna P."/>
            <person name="Schmutz J."/>
            <person name="Larimer F."/>
            <person name="Land M."/>
            <person name="Hauser L."/>
            <person name="Kyrpides N."/>
            <person name="Mikhailova N."/>
            <person name="Janssen P.H."/>
            <person name="Kuske C.R."/>
            <person name="Richardson P."/>
        </authorList>
    </citation>
    <scope>NUCLEOTIDE SEQUENCE</scope>
    <source>
        <strain evidence="2">Ellin6076</strain>
    </source>
</reference>
<dbReference type="InParanoid" id="Q01PM1"/>
<dbReference type="InterPro" id="IPR001173">
    <property type="entry name" value="Glyco_trans_2-like"/>
</dbReference>
<dbReference type="KEGG" id="sus:Acid_7491"/>
<protein>
    <submittedName>
        <fullName evidence="2">Glycosyl transferase, family 2</fullName>
    </submittedName>
</protein>
<dbReference type="Gene3D" id="3.40.50.150">
    <property type="entry name" value="Vaccinia Virus protein VP39"/>
    <property type="match status" value="1"/>
</dbReference>